<evidence type="ECO:0000313" key="14">
    <source>
        <dbReference type="EMBL" id="TRO82255.1"/>
    </source>
</evidence>
<comment type="catalytic activity">
    <reaction evidence="9 10 11">
        <text>adenosine(37) in tRNA + dimethylallyl diphosphate = N(6)-dimethylallyladenosine(37) in tRNA + diphosphate</text>
        <dbReference type="Rhea" id="RHEA:26482"/>
        <dbReference type="Rhea" id="RHEA-COMP:10162"/>
        <dbReference type="Rhea" id="RHEA-COMP:10375"/>
        <dbReference type="ChEBI" id="CHEBI:33019"/>
        <dbReference type="ChEBI" id="CHEBI:57623"/>
        <dbReference type="ChEBI" id="CHEBI:74411"/>
        <dbReference type="ChEBI" id="CHEBI:74415"/>
        <dbReference type="EC" id="2.5.1.75"/>
    </reaction>
</comment>
<dbReference type="NCBIfam" id="TIGR00174">
    <property type="entry name" value="miaA"/>
    <property type="match status" value="1"/>
</dbReference>
<evidence type="ECO:0000256" key="12">
    <source>
        <dbReference type="RuleBase" id="RU003784"/>
    </source>
</evidence>
<dbReference type="GO" id="GO:0052381">
    <property type="term" value="F:tRNA dimethylallyltransferase activity"/>
    <property type="evidence" value="ECO:0007669"/>
    <property type="project" value="UniProtKB-UniRule"/>
</dbReference>
<dbReference type="GO" id="GO:0006400">
    <property type="term" value="P:tRNA modification"/>
    <property type="evidence" value="ECO:0007669"/>
    <property type="project" value="TreeGrafter"/>
</dbReference>
<evidence type="ECO:0000256" key="3">
    <source>
        <dbReference type="ARBA" id="ARBA00005842"/>
    </source>
</evidence>
<evidence type="ECO:0000256" key="7">
    <source>
        <dbReference type="ARBA" id="ARBA00022840"/>
    </source>
</evidence>
<evidence type="ECO:0000256" key="5">
    <source>
        <dbReference type="ARBA" id="ARBA00022694"/>
    </source>
</evidence>
<keyword evidence="8 10" id="KW-0460">Magnesium</keyword>
<comment type="caution">
    <text evidence="10">Lacks conserved residue(s) required for the propagation of feature annotation.</text>
</comment>
<dbReference type="SUPFAM" id="SSF52540">
    <property type="entry name" value="P-loop containing nucleoside triphosphate hydrolases"/>
    <property type="match status" value="1"/>
</dbReference>
<organism evidence="14 15">
    <name type="scientific">Trichloromonas acetexigens</name>
    <dbReference type="NCBI Taxonomy" id="38815"/>
    <lineage>
        <taxon>Bacteria</taxon>
        <taxon>Pseudomonadati</taxon>
        <taxon>Thermodesulfobacteriota</taxon>
        <taxon>Desulfuromonadia</taxon>
        <taxon>Desulfuromonadales</taxon>
        <taxon>Trichloromonadaceae</taxon>
        <taxon>Trichloromonas</taxon>
    </lineage>
</organism>
<dbReference type="InterPro" id="IPR018022">
    <property type="entry name" value="IPT"/>
</dbReference>
<dbReference type="Proteomes" id="UP000317155">
    <property type="component" value="Unassembled WGS sequence"/>
</dbReference>
<feature type="site" description="Interaction with substrate tRNA" evidence="10">
    <location>
        <position position="126"/>
    </location>
</feature>
<comment type="subunit">
    <text evidence="10">Monomer.</text>
</comment>
<dbReference type="HAMAP" id="MF_00185">
    <property type="entry name" value="IPP_trans"/>
    <property type="match status" value="1"/>
</dbReference>
<evidence type="ECO:0000256" key="13">
    <source>
        <dbReference type="RuleBase" id="RU003785"/>
    </source>
</evidence>
<keyword evidence="6 10" id="KW-0547">Nucleotide-binding</keyword>
<keyword evidence="4 10" id="KW-0808">Transferase</keyword>
<evidence type="ECO:0000256" key="1">
    <source>
        <dbReference type="ARBA" id="ARBA00001946"/>
    </source>
</evidence>
<dbReference type="EC" id="2.5.1.75" evidence="10"/>
<dbReference type="OrthoDB" id="9776390at2"/>
<dbReference type="EMBL" id="VJVV01000004">
    <property type="protein sequence ID" value="TRO82255.1"/>
    <property type="molecule type" value="Genomic_DNA"/>
</dbReference>
<dbReference type="AlphaFoldDB" id="A0A550JGB5"/>
<evidence type="ECO:0000256" key="4">
    <source>
        <dbReference type="ARBA" id="ARBA00022679"/>
    </source>
</evidence>
<evidence type="ECO:0000256" key="9">
    <source>
        <dbReference type="ARBA" id="ARBA00049563"/>
    </source>
</evidence>
<evidence type="ECO:0000256" key="11">
    <source>
        <dbReference type="RuleBase" id="RU003783"/>
    </source>
</evidence>
<protein>
    <recommendedName>
        <fullName evidence="10">tRNA dimethylallyltransferase</fullName>
        <ecNumber evidence="10">2.5.1.75</ecNumber>
    </recommendedName>
    <alternativeName>
        <fullName evidence="10">Dimethylallyl diphosphate:tRNA dimethylallyltransferase</fullName>
        <shortName evidence="10">DMAPP:tRNA dimethylallyltransferase</shortName>
        <shortName evidence="10">DMATase</shortName>
    </alternativeName>
    <alternativeName>
        <fullName evidence="10">Isopentenyl-diphosphate:tRNA isopentenyltransferase</fullName>
        <shortName evidence="10">IPP transferase</shortName>
        <shortName evidence="10">IPPT</shortName>
        <shortName evidence="10">IPTase</shortName>
    </alternativeName>
</protein>
<accession>A0A550JGB5</accession>
<feature type="binding site" evidence="10">
    <location>
        <begin position="15"/>
        <end position="20"/>
    </location>
    <ligand>
        <name>substrate</name>
    </ligand>
</feature>
<dbReference type="InterPro" id="IPR039657">
    <property type="entry name" value="Dimethylallyltransferase"/>
</dbReference>
<evidence type="ECO:0000256" key="2">
    <source>
        <dbReference type="ARBA" id="ARBA00003213"/>
    </source>
</evidence>
<evidence type="ECO:0000256" key="6">
    <source>
        <dbReference type="ARBA" id="ARBA00022741"/>
    </source>
</evidence>
<dbReference type="RefSeq" id="WP_092057281.1">
    <property type="nucleotide sequence ID" value="NZ_FOJJ01000034.1"/>
</dbReference>
<gene>
    <name evidence="10 14" type="primary">miaA</name>
    <name evidence="14" type="ORF">FL622_06660</name>
</gene>
<dbReference type="Gene3D" id="3.40.50.300">
    <property type="entry name" value="P-loop containing nucleotide triphosphate hydrolases"/>
    <property type="match status" value="1"/>
</dbReference>
<evidence type="ECO:0000313" key="15">
    <source>
        <dbReference type="Proteomes" id="UP000317155"/>
    </source>
</evidence>
<dbReference type="Pfam" id="PF01715">
    <property type="entry name" value="IPPT"/>
    <property type="match status" value="1"/>
</dbReference>
<proteinExistence type="inferred from homology"/>
<keyword evidence="5 10" id="KW-0819">tRNA processing</keyword>
<evidence type="ECO:0000256" key="10">
    <source>
        <dbReference type="HAMAP-Rule" id="MF_00185"/>
    </source>
</evidence>
<feature type="binding site" evidence="10">
    <location>
        <begin position="13"/>
        <end position="20"/>
    </location>
    <ligand>
        <name>ATP</name>
        <dbReference type="ChEBI" id="CHEBI:30616"/>
    </ligand>
</feature>
<feature type="region of interest" description="Interaction with substrate tRNA" evidence="10">
    <location>
        <begin position="38"/>
        <end position="41"/>
    </location>
</feature>
<comment type="function">
    <text evidence="2 10 12">Catalyzes the transfer of a dimethylallyl group onto the adenine at position 37 in tRNAs that read codons beginning with uridine, leading to the formation of N6-(dimethylallyl)adenosine (i(6)A).</text>
</comment>
<sequence length="304" mass="34639">MNDTPPNLLVILGPTASGKTRLGVDAARALNGEILSADSRQVYRGMDIGTGKDLAEYDEIPHHLIDIADPGDEFNVFEFQRRFFAAFAEIRERGKLPVLVGGTGLYLDAVLRGYRLVEVPENSELRRQLAPLTLEQLAIRLAALRPRLHNSTDTLDRERLLRAIEIAEGEEAASADLPPLPELRPLVCGVRWERKALHRRIDTRLKERLAQGMIEEVEGLHRSGVPYETLEFYGLEYRFVAQYLQGQLNRNDMSQKLASAIHQFAKRQETWFRRMERQGTEIHWLDGAGDPLPELLALWRRQTT</sequence>
<keyword evidence="7 10" id="KW-0067">ATP-binding</keyword>
<dbReference type="PANTHER" id="PTHR11088">
    <property type="entry name" value="TRNA DIMETHYLALLYLTRANSFERASE"/>
    <property type="match status" value="1"/>
</dbReference>
<comment type="caution">
    <text evidence="14">The sequence shown here is derived from an EMBL/GenBank/DDBJ whole genome shotgun (WGS) entry which is preliminary data.</text>
</comment>
<comment type="cofactor">
    <cofactor evidence="1 10">
        <name>Mg(2+)</name>
        <dbReference type="ChEBI" id="CHEBI:18420"/>
    </cofactor>
</comment>
<name>A0A550JGB5_9BACT</name>
<reference evidence="14 15" key="1">
    <citation type="submission" date="2019-07" db="EMBL/GenBank/DDBJ databases">
        <title>Insights of Desulfuromonas acetexigens electromicrobiology.</title>
        <authorList>
            <person name="Katuri K."/>
            <person name="Sapireddy V."/>
            <person name="Shaw D.R."/>
            <person name="Saikaly P."/>
        </authorList>
    </citation>
    <scope>NUCLEOTIDE SEQUENCE [LARGE SCALE GENOMIC DNA]</scope>
    <source>
        <strain evidence="14 15">2873</strain>
    </source>
</reference>
<dbReference type="InterPro" id="IPR027417">
    <property type="entry name" value="P-loop_NTPase"/>
</dbReference>
<evidence type="ECO:0000256" key="8">
    <source>
        <dbReference type="ARBA" id="ARBA00022842"/>
    </source>
</evidence>
<feature type="site" description="Interaction with substrate tRNA" evidence="10">
    <location>
        <position position="103"/>
    </location>
</feature>
<dbReference type="PANTHER" id="PTHR11088:SF60">
    <property type="entry name" value="TRNA DIMETHYLALLYLTRANSFERASE"/>
    <property type="match status" value="1"/>
</dbReference>
<comment type="similarity">
    <text evidence="3 10 13">Belongs to the IPP transferase family.</text>
</comment>
<keyword evidence="15" id="KW-1185">Reference proteome</keyword>
<dbReference type="GO" id="GO:0005524">
    <property type="term" value="F:ATP binding"/>
    <property type="evidence" value="ECO:0007669"/>
    <property type="project" value="UniProtKB-UniRule"/>
</dbReference>